<dbReference type="AlphaFoldDB" id="A0A8X6TDP3"/>
<gene>
    <name evidence="1" type="ORF">NPIL_242911</name>
</gene>
<dbReference type="Proteomes" id="UP000887013">
    <property type="component" value="Unassembled WGS sequence"/>
</dbReference>
<protein>
    <submittedName>
        <fullName evidence="1">Uncharacterized protein</fullName>
    </submittedName>
</protein>
<proteinExistence type="predicted"/>
<dbReference type="EMBL" id="BMAW01102316">
    <property type="protein sequence ID" value="GFT03675.1"/>
    <property type="molecule type" value="Genomic_DNA"/>
</dbReference>
<dbReference type="OrthoDB" id="6415606at2759"/>
<evidence type="ECO:0000313" key="1">
    <source>
        <dbReference type="EMBL" id="GFT03675.1"/>
    </source>
</evidence>
<comment type="caution">
    <text evidence="1">The sequence shown here is derived from an EMBL/GenBank/DDBJ whole genome shotgun (WGS) entry which is preliminary data.</text>
</comment>
<sequence length="98" mass="11677">MLTPDSEKKTAKGVSKVVIQQKLRHNDYIQCLKENMILIEVKITIYTVKQNKTALSSFDDKRYILDDNIRTHAYGHYKINENQIEFEKRFDEKFMCCK</sequence>
<reference evidence="1" key="1">
    <citation type="submission" date="2020-08" db="EMBL/GenBank/DDBJ databases">
        <title>Multicomponent nature underlies the extraordinary mechanical properties of spider dragline silk.</title>
        <authorList>
            <person name="Kono N."/>
            <person name="Nakamura H."/>
            <person name="Mori M."/>
            <person name="Yoshida Y."/>
            <person name="Ohtoshi R."/>
            <person name="Malay A.D."/>
            <person name="Moran D.A.P."/>
            <person name="Tomita M."/>
            <person name="Numata K."/>
            <person name="Arakawa K."/>
        </authorList>
    </citation>
    <scope>NUCLEOTIDE SEQUENCE</scope>
</reference>
<accession>A0A8X6TDP3</accession>
<keyword evidence="2" id="KW-1185">Reference proteome</keyword>
<name>A0A8X6TDP3_NEPPI</name>
<organism evidence="1 2">
    <name type="scientific">Nephila pilipes</name>
    <name type="common">Giant wood spider</name>
    <name type="synonym">Nephila maculata</name>
    <dbReference type="NCBI Taxonomy" id="299642"/>
    <lineage>
        <taxon>Eukaryota</taxon>
        <taxon>Metazoa</taxon>
        <taxon>Ecdysozoa</taxon>
        <taxon>Arthropoda</taxon>
        <taxon>Chelicerata</taxon>
        <taxon>Arachnida</taxon>
        <taxon>Araneae</taxon>
        <taxon>Araneomorphae</taxon>
        <taxon>Entelegynae</taxon>
        <taxon>Araneoidea</taxon>
        <taxon>Nephilidae</taxon>
        <taxon>Nephila</taxon>
    </lineage>
</organism>
<evidence type="ECO:0000313" key="2">
    <source>
        <dbReference type="Proteomes" id="UP000887013"/>
    </source>
</evidence>